<dbReference type="EMBL" id="CM046116">
    <property type="protein sequence ID" value="KAI8421740.1"/>
    <property type="molecule type" value="Genomic_DNA"/>
</dbReference>
<organism evidence="1 2">
    <name type="scientific">Choristoneura fumiferana</name>
    <name type="common">Spruce budworm moth</name>
    <name type="synonym">Archips fumiferana</name>
    <dbReference type="NCBI Taxonomy" id="7141"/>
    <lineage>
        <taxon>Eukaryota</taxon>
        <taxon>Metazoa</taxon>
        <taxon>Ecdysozoa</taxon>
        <taxon>Arthropoda</taxon>
        <taxon>Hexapoda</taxon>
        <taxon>Insecta</taxon>
        <taxon>Pterygota</taxon>
        <taxon>Neoptera</taxon>
        <taxon>Endopterygota</taxon>
        <taxon>Lepidoptera</taxon>
        <taxon>Glossata</taxon>
        <taxon>Ditrysia</taxon>
        <taxon>Tortricoidea</taxon>
        <taxon>Tortricidae</taxon>
        <taxon>Tortricinae</taxon>
        <taxon>Choristoneura</taxon>
    </lineage>
</organism>
<protein>
    <submittedName>
        <fullName evidence="1">Uncharacterized protein</fullName>
    </submittedName>
</protein>
<evidence type="ECO:0000313" key="1">
    <source>
        <dbReference type="EMBL" id="KAI8421740.1"/>
    </source>
</evidence>
<reference evidence="1 2" key="1">
    <citation type="journal article" date="2022" name="Genome Biol. Evol.">
        <title>The Spruce Budworm Genome: Reconstructing the Evolutionary History of Antifreeze Proteins.</title>
        <authorList>
            <person name="Beliveau C."/>
            <person name="Gagne P."/>
            <person name="Picq S."/>
            <person name="Vernygora O."/>
            <person name="Keeling C.I."/>
            <person name="Pinkney K."/>
            <person name="Doucet D."/>
            <person name="Wen F."/>
            <person name="Johnston J.S."/>
            <person name="Maaroufi H."/>
            <person name="Boyle B."/>
            <person name="Laroche J."/>
            <person name="Dewar K."/>
            <person name="Juretic N."/>
            <person name="Blackburn G."/>
            <person name="Nisole A."/>
            <person name="Brunet B."/>
            <person name="Brandao M."/>
            <person name="Lumley L."/>
            <person name="Duan J."/>
            <person name="Quan G."/>
            <person name="Lucarotti C.J."/>
            <person name="Roe A.D."/>
            <person name="Sperling F.A.H."/>
            <person name="Levesque R.C."/>
            <person name="Cusson M."/>
        </authorList>
    </citation>
    <scope>NUCLEOTIDE SEQUENCE [LARGE SCALE GENOMIC DNA]</scope>
    <source>
        <strain evidence="1">Glfc:IPQL:Cfum</strain>
    </source>
</reference>
<gene>
    <name evidence="1" type="ORF">MSG28_009708</name>
</gene>
<keyword evidence="2" id="KW-1185">Reference proteome</keyword>
<proteinExistence type="predicted"/>
<dbReference type="Proteomes" id="UP001064048">
    <property type="component" value="Chromosome 16"/>
</dbReference>
<name>A0ACC0JCJ0_CHOFU</name>
<comment type="caution">
    <text evidence="1">The sequence shown here is derived from an EMBL/GenBank/DDBJ whole genome shotgun (WGS) entry which is preliminary data.</text>
</comment>
<evidence type="ECO:0000313" key="2">
    <source>
        <dbReference type="Proteomes" id="UP001064048"/>
    </source>
</evidence>
<sequence>MDNDIKSSKQAFLRGLSSGLKNPQKGRRLIITHVGNEDGFVEGGEWIFEAKKTEGDYHGEMDAHNFEKWFERILDKIQPGSVVVMDNAPYHSRQLENVPNMSWRKDAIQAWLQSKNIAFETKEIKAQLLSKFDKEKYKTKYVDDYAASKGVTVLRLPPYHCELNPIELIWAQVKSFVGRKNKTFTMAEIKILLKEGLARIGAEEWAKCVSHVLKEEEQMKKLDGIMDVASDAGIQPFVINVTGDTSDSDHYDTE</sequence>
<accession>A0ACC0JCJ0</accession>